<evidence type="ECO:0000256" key="1">
    <source>
        <dbReference type="ARBA" id="ARBA00023125"/>
    </source>
</evidence>
<dbReference type="InterPro" id="IPR047057">
    <property type="entry name" value="MerR_fam"/>
</dbReference>
<evidence type="ECO:0000256" key="2">
    <source>
        <dbReference type="SAM" id="Coils"/>
    </source>
</evidence>
<dbReference type="Gene3D" id="1.10.1660.10">
    <property type="match status" value="1"/>
</dbReference>
<evidence type="ECO:0000259" key="3">
    <source>
        <dbReference type="PROSITE" id="PS50937"/>
    </source>
</evidence>
<dbReference type="PANTHER" id="PTHR30204">
    <property type="entry name" value="REDOX-CYCLING DRUG-SENSING TRANSCRIPTIONAL ACTIVATOR SOXR"/>
    <property type="match status" value="1"/>
</dbReference>
<dbReference type="GO" id="GO:0003677">
    <property type="term" value="F:DNA binding"/>
    <property type="evidence" value="ECO:0007669"/>
    <property type="project" value="UniProtKB-KW"/>
</dbReference>
<comment type="caution">
    <text evidence="4">The sequence shown here is derived from an EMBL/GenBank/DDBJ whole genome shotgun (WGS) entry which is preliminary data.</text>
</comment>
<evidence type="ECO:0000313" key="4">
    <source>
        <dbReference type="EMBL" id="MBB3955343.1"/>
    </source>
</evidence>
<dbReference type="PANTHER" id="PTHR30204:SF58">
    <property type="entry name" value="HTH-TYPE TRANSCRIPTIONAL REGULATOR YFMP"/>
    <property type="match status" value="1"/>
</dbReference>
<keyword evidence="1 4" id="KW-0238">DNA-binding</keyword>
<dbReference type="InterPro" id="IPR000551">
    <property type="entry name" value="MerR-type_HTH_dom"/>
</dbReference>
<feature type="domain" description="HTH merR-type" evidence="3">
    <location>
        <begin position="19"/>
        <end position="86"/>
    </location>
</feature>
<dbReference type="EMBL" id="JACIDX010000008">
    <property type="protein sequence ID" value="MBB3955343.1"/>
    <property type="molecule type" value="Genomic_DNA"/>
</dbReference>
<name>A0A7W6CJ23_9SPHN</name>
<dbReference type="SUPFAM" id="SSF46955">
    <property type="entry name" value="Putative DNA-binding domain"/>
    <property type="match status" value="1"/>
</dbReference>
<keyword evidence="2" id="KW-0175">Coiled coil</keyword>
<keyword evidence="5" id="KW-1185">Reference proteome</keyword>
<organism evidence="4 5">
    <name type="scientific">Novosphingobium sediminicola</name>
    <dbReference type="NCBI Taxonomy" id="563162"/>
    <lineage>
        <taxon>Bacteria</taxon>
        <taxon>Pseudomonadati</taxon>
        <taxon>Pseudomonadota</taxon>
        <taxon>Alphaproteobacteria</taxon>
        <taxon>Sphingomonadales</taxon>
        <taxon>Sphingomonadaceae</taxon>
        <taxon>Novosphingobium</taxon>
    </lineage>
</organism>
<dbReference type="Pfam" id="PF13411">
    <property type="entry name" value="MerR_1"/>
    <property type="match status" value="1"/>
</dbReference>
<dbReference type="RefSeq" id="WP_246404524.1">
    <property type="nucleotide sequence ID" value="NZ_JACIDX010000008.1"/>
</dbReference>
<reference evidence="4 5" key="1">
    <citation type="submission" date="2020-08" db="EMBL/GenBank/DDBJ databases">
        <title>Genomic Encyclopedia of Type Strains, Phase IV (KMG-IV): sequencing the most valuable type-strain genomes for metagenomic binning, comparative biology and taxonomic classification.</title>
        <authorList>
            <person name="Goeker M."/>
        </authorList>
    </citation>
    <scope>NUCLEOTIDE SEQUENCE [LARGE SCALE GENOMIC DNA]</scope>
    <source>
        <strain evidence="4 5">DSM 27057</strain>
    </source>
</reference>
<dbReference type="Proteomes" id="UP000548867">
    <property type="component" value="Unassembled WGS sequence"/>
</dbReference>
<dbReference type="SMART" id="SM00422">
    <property type="entry name" value="HTH_MERR"/>
    <property type="match status" value="1"/>
</dbReference>
<evidence type="ECO:0000313" key="5">
    <source>
        <dbReference type="Proteomes" id="UP000548867"/>
    </source>
</evidence>
<dbReference type="AlphaFoldDB" id="A0A7W6CJ23"/>
<feature type="coiled-coil region" evidence="2">
    <location>
        <begin position="94"/>
        <end position="131"/>
    </location>
</feature>
<protein>
    <submittedName>
        <fullName evidence="4">DNA-binding transcriptional MerR regulator</fullName>
    </submittedName>
</protein>
<dbReference type="GO" id="GO:0003700">
    <property type="term" value="F:DNA-binding transcription factor activity"/>
    <property type="evidence" value="ECO:0007669"/>
    <property type="project" value="InterPro"/>
</dbReference>
<accession>A0A7W6CJ23</accession>
<proteinExistence type="predicted"/>
<dbReference type="PROSITE" id="PS50937">
    <property type="entry name" value="HTH_MERR_2"/>
    <property type="match status" value="1"/>
</dbReference>
<sequence>MDAKQEETGLEDKGRSRDLMGIQEVATMLNVTHRTLRFYEDKGLIEPQRVGNTRIYARREVARMQLILRGKRLGFTIREISEFLDLYDADPEHVEQSKLLLRRIRERLKLLARQRAAIEETVGELKKLEAETLAEIAAAGG</sequence>
<dbReference type="InterPro" id="IPR009061">
    <property type="entry name" value="DNA-bd_dom_put_sf"/>
</dbReference>
<gene>
    <name evidence="4" type="ORF">GGR38_002297</name>
</gene>